<reference evidence="11 12" key="3">
    <citation type="submission" date="2019-11" db="EMBL/GenBank/DDBJ databases">
        <title>A de novo genome assembly of a pear dwarfing rootstock.</title>
        <authorList>
            <person name="Wang F."/>
            <person name="Wang J."/>
            <person name="Li S."/>
            <person name="Zhang Y."/>
            <person name="Fang M."/>
            <person name="Ma L."/>
            <person name="Zhao Y."/>
            <person name="Jiang S."/>
        </authorList>
    </citation>
    <scope>NUCLEOTIDE SEQUENCE [LARGE SCALE GENOMIC DNA]</scope>
    <source>
        <strain evidence="11">S2</strain>
        <tissue evidence="11">Leaf</tissue>
    </source>
</reference>
<comment type="similarity">
    <text evidence="1">Belongs to the protein kinase superfamily. CMGC Ser/Thr protein kinase family. CDC2/CDKX subfamily.</text>
</comment>
<evidence type="ECO:0000256" key="6">
    <source>
        <dbReference type="ARBA" id="ARBA00022840"/>
    </source>
</evidence>
<dbReference type="CDD" id="cd07840">
    <property type="entry name" value="STKc_CDK9_like"/>
    <property type="match status" value="1"/>
</dbReference>
<dbReference type="FunFam" id="1.10.510.10:FF:000043">
    <property type="entry name" value="probable serine/threonine-protein kinase At1g54610"/>
    <property type="match status" value="1"/>
</dbReference>
<evidence type="ECO:0000256" key="7">
    <source>
        <dbReference type="PROSITE-ProRule" id="PRU10141"/>
    </source>
</evidence>
<name>A0A5N5ICH6_9ROSA</name>
<keyword evidence="12" id="KW-1185">Reference proteome</keyword>
<evidence type="ECO:0000256" key="5">
    <source>
        <dbReference type="ARBA" id="ARBA00022777"/>
    </source>
</evidence>
<dbReference type="SUPFAM" id="SSF56112">
    <property type="entry name" value="Protein kinase-like (PK-like)"/>
    <property type="match status" value="1"/>
</dbReference>
<dbReference type="PROSITE" id="PS50011">
    <property type="entry name" value="PROTEIN_KINASE_DOM"/>
    <property type="match status" value="1"/>
</dbReference>
<dbReference type="SMART" id="SM00220">
    <property type="entry name" value="S_TKc"/>
    <property type="match status" value="1"/>
</dbReference>
<dbReference type="PROSITE" id="PS00107">
    <property type="entry name" value="PROTEIN_KINASE_ATP"/>
    <property type="match status" value="1"/>
</dbReference>
<evidence type="ECO:0000256" key="4">
    <source>
        <dbReference type="ARBA" id="ARBA00022741"/>
    </source>
</evidence>
<dbReference type="OrthoDB" id="28397at2759"/>
<dbReference type="InterPro" id="IPR008271">
    <property type="entry name" value="Ser/Thr_kinase_AS"/>
</dbReference>
<dbReference type="InterPro" id="IPR000719">
    <property type="entry name" value="Prot_kinase_dom"/>
</dbReference>
<proteinExistence type="inferred from homology"/>
<dbReference type="PROSITE" id="PS00108">
    <property type="entry name" value="PROTEIN_KINASE_ST"/>
    <property type="match status" value="1"/>
</dbReference>
<keyword evidence="4 7" id="KW-0547">Nucleotide-binding</keyword>
<gene>
    <name evidence="11" type="ORF">D8674_029371</name>
</gene>
<dbReference type="InterPro" id="IPR050108">
    <property type="entry name" value="CDK"/>
</dbReference>
<dbReference type="PANTHER" id="PTHR24056:SF358">
    <property type="entry name" value="PROTEIN KINASE DOMAIN-CONTAINING PROTEIN"/>
    <property type="match status" value="1"/>
</dbReference>
<feature type="region of interest" description="Disordered" evidence="9">
    <location>
        <begin position="1"/>
        <end position="74"/>
    </location>
</feature>
<sequence length="420" mass="46815">MGCVLGSEAASGGITRGSGEARRRRRSIEESSGATERVAAVRADKKEVVARQRANRANHTGDFPAIERRKPSPANQEGWPSWLLAVAGDAIQGWTPRRANTFEKLAKIGQGTYSNVYKARDLISGKIVALKKVRFDNLEPESVKFMAREINVLRKLDHPNVIKLEGLVTSRMSCSLYLVFEYMEHDLSGLAATSGVKFTEPQVKCYMKQLLSGLEHCHNHGVLHRDIKGSNLLIDNEGILKIADFGLATFFDPEKRQSMTSRVVTLWYRPPELLLGATFYGVGVDLWSAGCILAELLSGKPVMPGRTEVEQLHKIFKLCGSPSEEYWKKYKLPNATLFKPQQPYKRCVGETFKDFPPSSLPLVESLLSLDADGRGTTTAALNSEVILYNKLTCWLCKIFIVSNCIFGELGTVLYYRTFCL</sequence>
<dbReference type="PANTHER" id="PTHR24056">
    <property type="entry name" value="CELL DIVISION PROTEIN KINASE"/>
    <property type="match status" value="1"/>
</dbReference>
<dbReference type="AlphaFoldDB" id="A0A5N5ICH6"/>
<keyword evidence="2 8" id="KW-0723">Serine/threonine-protein kinase</keyword>
<dbReference type="Gene3D" id="1.10.510.10">
    <property type="entry name" value="Transferase(Phosphotransferase) domain 1"/>
    <property type="match status" value="1"/>
</dbReference>
<keyword evidence="3" id="KW-0808">Transferase</keyword>
<keyword evidence="6 7" id="KW-0067">ATP-binding</keyword>
<dbReference type="Pfam" id="PF00069">
    <property type="entry name" value="Pkinase"/>
    <property type="match status" value="1"/>
</dbReference>
<reference evidence="12" key="2">
    <citation type="submission" date="2019-10" db="EMBL/GenBank/DDBJ databases">
        <title>A de novo genome assembly of a pear dwarfing rootstock.</title>
        <authorList>
            <person name="Wang F."/>
            <person name="Wang J."/>
            <person name="Li S."/>
            <person name="Zhang Y."/>
            <person name="Fang M."/>
            <person name="Ma L."/>
            <person name="Zhao Y."/>
            <person name="Jiang S."/>
        </authorList>
    </citation>
    <scope>NUCLEOTIDE SEQUENCE [LARGE SCALE GENOMIC DNA]</scope>
</reference>
<dbReference type="Proteomes" id="UP000327157">
    <property type="component" value="Chromosome 6"/>
</dbReference>
<reference evidence="11 12" key="1">
    <citation type="submission" date="2019-09" db="EMBL/GenBank/DDBJ databases">
        <authorList>
            <person name="Ou C."/>
        </authorList>
    </citation>
    <scope>NUCLEOTIDE SEQUENCE [LARGE SCALE GENOMIC DNA]</scope>
    <source>
        <strain evidence="11">S2</strain>
        <tissue evidence="11">Leaf</tissue>
    </source>
</reference>
<evidence type="ECO:0000313" key="12">
    <source>
        <dbReference type="Proteomes" id="UP000327157"/>
    </source>
</evidence>
<evidence type="ECO:0000259" key="10">
    <source>
        <dbReference type="PROSITE" id="PS50011"/>
    </source>
</evidence>
<dbReference type="GO" id="GO:0032968">
    <property type="term" value="P:positive regulation of transcription elongation by RNA polymerase II"/>
    <property type="evidence" value="ECO:0007669"/>
    <property type="project" value="TreeGrafter"/>
</dbReference>
<organism evidence="11 12">
    <name type="scientific">Pyrus ussuriensis x Pyrus communis</name>
    <dbReference type="NCBI Taxonomy" id="2448454"/>
    <lineage>
        <taxon>Eukaryota</taxon>
        <taxon>Viridiplantae</taxon>
        <taxon>Streptophyta</taxon>
        <taxon>Embryophyta</taxon>
        <taxon>Tracheophyta</taxon>
        <taxon>Spermatophyta</taxon>
        <taxon>Magnoliopsida</taxon>
        <taxon>eudicotyledons</taxon>
        <taxon>Gunneridae</taxon>
        <taxon>Pentapetalae</taxon>
        <taxon>rosids</taxon>
        <taxon>fabids</taxon>
        <taxon>Rosales</taxon>
        <taxon>Rosaceae</taxon>
        <taxon>Amygdaloideae</taxon>
        <taxon>Maleae</taxon>
        <taxon>Pyrus</taxon>
    </lineage>
</organism>
<evidence type="ECO:0000256" key="1">
    <source>
        <dbReference type="ARBA" id="ARBA00006485"/>
    </source>
</evidence>
<evidence type="ECO:0000313" key="11">
    <source>
        <dbReference type="EMBL" id="KAB2633124.1"/>
    </source>
</evidence>
<feature type="binding site" evidence="7">
    <location>
        <position position="131"/>
    </location>
    <ligand>
        <name>ATP</name>
        <dbReference type="ChEBI" id="CHEBI:30616"/>
    </ligand>
</feature>
<dbReference type="InterPro" id="IPR017441">
    <property type="entry name" value="Protein_kinase_ATP_BS"/>
</dbReference>
<comment type="caution">
    <text evidence="11">The sequence shown here is derived from an EMBL/GenBank/DDBJ whole genome shotgun (WGS) entry which is preliminary data.</text>
</comment>
<dbReference type="GO" id="GO:0008353">
    <property type="term" value="F:RNA polymerase II CTD heptapeptide repeat kinase activity"/>
    <property type="evidence" value="ECO:0007669"/>
    <property type="project" value="TreeGrafter"/>
</dbReference>
<evidence type="ECO:0000256" key="2">
    <source>
        <dbReference type="ARBA" id="ARBA00022527"/>
    </source>
</evidence>
<dbReference type="InterPro" id="IPR011009">
    <property type="entry name" value="Kinase-like_dom_sf"/>
</dbReference>
<evidence type="ECO:0000256" key="3">
    <source>
        <dbReference type="ARBA" id="ARBA00022679"/>
    </source>
</evidence>
<dbReference type="GO" id="GO:0000307">
    <property type="term" value="C:cyclin-dependent protein kinase holoenzyme complex"/>
    <property type="evidence" value="ECO:0007669"/>
    <property type="project" value="TreeGrafter"/>
</dbReference>
<dbReference type="Gene3D" id="3.30.200.20">
    <property type="entry name" value="Phosphorylase Kinase, domain 1"/>
    <property type="match status" value="1"/>
</dbReference>
<protein>
    <submittedName>
        <fullName evidence="11">Serine/threonine-protein kinase</fullName>
    </submittedName>
</protein>
<evidence type="ECO:0000256" key="9">
    <source>
        <dbReference type="SAM" id="MobiDB-lite"/>
    </source>
</evidence>
<accession>A0A5N5ICH6</accession>
<feature type="domain" description="Protein kinase" evidence="10">
    <location>
        <begin position="102"/>
        <end position="386"/>
    </location>
</feature>
<dbReference type="EMBL" id="SMOL01000120">
    <property type="protein sequence ID" value="KAB2633124.1"/>
    <property type="molecule type" value="Genomic_DNA"/>
</dbReference>
<dbReference type="GO" id="GO:0005634">
    <property type="term" value="C:nucleus"/>
    <property type="evidence" value="ECO:0007669"/>
    <property type="project" value="TreeGrafter"/>
</dbReference>
<keyword evidence="5 11" id="KW-0418">Kinase</keyword>
<dbReference type="GO" id="GO:0005524">
    <property type="term" value="F:ATP binding"/>
    <property type="evidence" value="ECO:0007669"/>
    <property type="project" value="UniProtKB-UniRule"/>
</dbReference>
<evidence type="ECO:0000256" key="8">
    <source>
        <dbReference type="RuleBase" id="RU000304"/>
    </source>
</evidence>
<dbReference type="FunFam" id="3.30.200.20:FF:000021">
    <property type="entry name" value="probable serine/threonine-protein kinase At1g54610"/>
    <property type="match status" value="1"/>
</dbReference>